<evidence type="ECO:0000313" key="2">
    <source>
        <dbReference type="Proteomes" id="UP001148737"/>
    </source>
</evidence>
<comment type="caution">
    <text evidence="1">The sequence shown here is derived from an EMBL/GenBank/DDBJ whole genome shotgun (WGS) entry which is preliminary data.</text>
</comment>
<proteinExistence type="predicted"/>
<protein>
    <submittedName>
        <fullName evidence="1">Uncharacterized protein</fullName>
    </submittedName>
</protein>
<dbReference type="EMBL" id="JANAKD010000365">
    <property type="protein sequence ID" value="KAJ3494570.1"/>
    <property type="molecule type" value="Genomic_DNA"/>
</dbReference>
<accession>A0ACC1QWM3</accession>
<gene>
    <name evidence="1" type="ORF">NLG97_g3991</name>
</gene>
<organism evidence="1 2">
    <name type="scientific">Lecanicillium saksenae</name>
    <dbReference type="NCBI Taxonomy" id="468837"/>
    <lineage>
        <taxon>Eukaryota</taxon>
        <taxon>Fungi</taxon>
        <taxon>Dikarya</taxon>
        <taxon>Ascomycota</taxon>
        <taxon>Pezizomycotina</taxon>
        <taxon>Sordariomycetes</taxon>
        <taxon>Hypocreomycetidae</taxon>
        <taxon>Hypocreales</taxon>
        <taxon>Cordycipitaceae</taxon>
        <taxon>Lecanicillium</taxon>
    </lineage>
</organism>
<keyword evidence="2" id="KW-1185">Reference proteome</keyword>
<dbReference type="Proteomes" id="UP001148737">
    <property type="component" value="Unassembled WGS sequence"/>
</dbReference>
<reference evidence="1" key="1">
    <citation type="submission" date="2022-07" db="EMBL/GenBank/DDBJ databases">
        <title>Genome Sequence of Lecanicillium saksenae.</title>
        <authorList>
            <person name="Buettner E."/>
        </authorList>
    </citation>
    <scope>NUCLEOTIDE SEQUENCE</scope>
    <source>
        <strain evidence="1">VT-O1</strain>
    </source>
</reference>
<evidence type="ECO:0000313" key="1">
    <source>
        <dbReference type="EMBL" id="KAJ3494570.1"/>
    </source>
</evidence>
<sequence>MGQEPEGPKPLCHIHDEHEGEGAMGIHVGGLCCAFPVASKRFKSLRIPPKIFFATRNFGTGVLIATCFVHLMPDAWGNLLNPCLSDIWTDKYRPLPGVIMMTSMFLLFIIELYLNAKTGGHSHGGPTGEAAQGRSPLVGHHHHENPQVLQAVTTQAWLRSKTNIDGYLEAMSKLIVYMVAAFSGNLTQAGALVLMALLLMSAGLLGLSNAHIRGLQMHGRVARPERERAKAAAAVDATSIDLEDGRRDDGLPVEDVRRR</sequence>
<name>A0ACC1QWM3_9HYPO</name>